<gene>
    <name evidence="1" type="ORF">DAMO_0080</name>
</gene>
<protein>
    <submittedName>
        <fullName evidence="1">Uncharacterized protein</fullName>
    </submittedName>
</protein>
<sequence length="94" mass="10336">MLFPLTILDILSKGSGGFAPFLLDGELVYNILKQSTELPILRDSAEDDLLLLLGERLERCQEASAVARWTVMPPPFICPLLMVPSVPRRDSPGA</sequence>
<dbReference type="Proteomes" id="UP000006898">
    <property type="component" value="Chromosome"/>
</dbReference>
<dbReference type="STRING" id="671143.DAMO_0080"/>
<evidence type="ECO:0000313" key="1">
    <source>
        <dbReference type="EMBL" id="CBE67198.1"/>
    </source>
</evidence>
<name>D5MHR5_METO1</name>
<accession>D5MHR5</accession>
<evidence type="ECO:0000313" key="2">
    <source>
        <dbReference type="Proteomes" id="UP000006898"/>
    </source>
</evidence>
<dbReference type="HOGENOM" id="CLU_2380875_0_0_0"/>
<organism evidence="1 2">
    <name type="scientific">Methylomirabilis oxygeniifera</name>
    <dbReference type="NCBI Taxonomy" id="671143"/>
    <lineage>
        <taxon>Bacteria</taxon>
        <taxon>Candidatus Methylomirabilota</taxon>
        <taxon>Candidatus Methylomirabilia</taxon>
        <taxon>Candidatus Methylomirabilales</taxon>
        <taxon>Candidatus Methylomirabilaceae</taxon>
        <taxon>Candidatus Methylomirabilis</taxon>
    </lineage>
</organism>
<proteinExistence type="predicted"/>
<reference evidence="1 2" key="1">
    <citation type="journal article" date="2010" name="Nature">
        <title>Nitrite-driven anaerobic methane oxidation by oxygenic bacteria.</title>
        <authorList>
            <person name="Ettwig K.F."/>
            <person name="Butler M.K."/>
            <person name="Le Paslier D."/>
            <person name="Pelletier E."/>
            <person name="Mangenot S."/>
            <person name="Kuypers M.M.M."/>
            <person name="Schreiber F."/>
            <person name="Dutilh B.E."/>
            <person name="Zedelius J."/>
            <person name="de Beer D."/>
            <person name="Gloerich J."/>
            <person name="Wessels H.J.C.T."/>
            <person name="van Allen T."/>
            <person name="Luesken F."/>
            <person name="Wu M."/>
            <person name="van de Pas-Schoonen K.T."/>
            <person name="Op den Camp H.J.M."/>
            <person name="Janssen-Megens E.M."/>
            <person name="Francoijs K-J."/>
            <person name="Stunnenberg H."/>
            <person name="Weissenbach J."/>
            <person name="Jetten M.S.M."/>
            <person name="Strous M."/>
        </authorList>
    </citation>
    <scope>NUCLEOTIDE SEQUENCE [LARGE SCALE GENOMIC DNA]</scope>
</reference>
<dbReference type="EMBL" id="FP565575">
    <property type="protein sequence ID" value="CBE67198.1"/>
    <property type="molecule type" value="Genomic_DNA"/>
</dbReference>
<dbReference type="KEGG" id="mox:DAMO_0080"/>
<dbReference type="AlphaFoldDB" id="D5MHR5"/>